<dbReference type="RefSeq" id="WP_101901348.1">
    <property type="nucleotide sequence ID" value="NZ_CP025491.2"/>
</dbReference>
<accession>A0A2H5FQG9</accession>
<name>A0A2H5FQG9_9GAMM</name>
<organism evidence="1 2">
    <name type="scientific">Legionella sainthelensi</name>
    <dbReference type="NCBI Taxonomy" id="28087"/>
    <lineage>
        <taxon>Bacteria</taxon>
        <taxon>Pseudomonadati</taxon>
        <taxon>Pseudomonadota</taxon>
        <taxon>Gammaproteobacteria</taxon>
        <taxon>Legionellales</taxon>
        <taxon>Legionellaceae</taxon>
        <taxon>Legionella</taxon>
    </lineage>
</organism>
<sequence length="366" mass="42603">MPYRDFSSFHNIKLLFGNPKGDLNYGYTCTPNFQTVQNTFFDDDYFLLFRRSEYAAQIELACSKIFKGLMGYGPELEIIKENNEFYIASRKIKNFREGCPDLKDSSQFHKIRGLAAMFIICYFLCETDMDSGNFGLQDIGEEKRTFRIDMAESLDFDMLRTSLTLSSLQKIPYIVEHHYHGVDQASLPQNYVRSESFQSEKIAMIKLIAETPFSFFEDIIRTTITSDLYTHHQIMFNKLLTIVEDEEKITSMKNDFSIIKVNDYDLESLIKLLKSRHEQWQLLALENNLDQDFSLANPSLFIKELNSYYQDTSDSEEEDELSYSEQGTNPNHSYLGISFFPSPKNVNTNKDGKYNPDEFTAIKYVL</sequence>
<keyword evidence="2" id="KW-1185">Reference proteome</keyword>
<protein>
    <submittedName>
        <fullName evidence="1">Uncharacterized protein</fullName>
    </submittedName>
</protein>
<gene>
    <name evidence="1" type="ORF">CAB17_18655</name>
</gene>
<dbReference type="AlphaFoldDB" id="A0A2H5FQG9"/>
<dbReference type="Proteomes" id="UP000234343">
    <property type="component" value="Chromosome"/>
</dbReference>
<reference evidence="1 2" key="1">
    <citation type="submission" date="2017-12" db="EMBL/GenBank/DDBJ databases">
        <title>Legionella sainthelensi LA01-117, whole genome sequence of a clinical isolate from New Zealand.</title>
        <authorList>
            <person name="Cree S.L."/>
            <person name="Slow S."/>
            <person name="Kennedy M.A."/>
            <person name="Murdoch D.R."/>
            <person name="Biggs P.J."/>
            <person name="Anderson T."/>
        </authorList>
    </citation>
    <scope>NUCLEOTIDE SEQUENCE [LARGE SCALE GENOMIC DNA]</scope>
    <source>
        <strain evidence="1 2">LA01-117</strain>
    </source>
</reference>
<evidence type="ECO:0000313" key="1">
    <source>
        <dbReference type="EMBL" id="AUH73837.1"/>
    </source>
</evidence>
<dbReference type="EMBL" id="CP025491">
    <property type="protein sequence ID" value="AUH73837.1"/>
    <property type="molecule type" value="Genomic_DNA"/>
</dbReference>
<proteinExistence type="predicted"/>
<evidence type="ECO:0000313" key="2">
    <source>
        <dbReference type="Proteomes" id="UP000234343"/>
    </source>
</evidence>
<dbReference type="KEGG" id="lsh:CAB17_18655"/>